<sequence>MTYDLKTSLDEFAEAAYADAPPSTIDIGRARADGRRRMAVARLASIGGGVAVVAACALVVNALGSVAPAAQNGAAAPAKHTFTGTDPLVAIGTFGWLPDGFRTDSYISGSQYGDGITAHSGEAVKPADSPPMLNLYKSATEPAIAGYETKKEVTVKNSRKAYIVTNPASGPNIPPDLSLTWQSESGAWYTLGGDYAIHDEELTTLLIKVAESVRTEESAVPAPIHIEGLPKGVTLGEAMLGAPGRFSGSAMFGITYHTGSVTDPKAYFTISAGLVNAAKDSSLPIADPTAYGPLHITTQTPQIKDKSRTACKDSEGLHICVQDAPGPDGKSALASVGGAQGLLDRITSLGTDPANWTTNVVN</sequence>
<protein>
    <recommendedName>
        <fullName evidence="4">LigA</fullName>
    </recommendedName>
</protein>
<keyword evidence="1" id="KW-1133">Transmembrane helix</keyword>
<dbReference type="RefSeq" id="WP_344661648.1">
    <property type="nucleotide sequence ID" value="NZ_BAAAQM010000057.1"/>
</dbReference>
<dbReference type="Proteomes" id="UP001499854">
    <property type="component" value="Unassembled WGS sequence"/>
</dbReference>
<accession>A0ABN2T2S7</accession>
<evidence type="ECO:0000256" key="1">
    <source>
        <dbReference type="SAM" id="Phobius"/>
    </source>
</evidence>
<dbReference type="EMBL" id="BAAAQM010000057">
    <property type="protein sequence ID" value="GAA1996488.1"/>
    <property type="molecule type" value="Genomic_DNA"/>
</dbReference>
<keyword evidence="1" id="KW-0812">Transmembrane</keyword>
<evidence type="ECO:0000313" key="2">
    <source>
        <dbReference type="EMBL" id="GAA1996488.1"/>
    </source>
</evidence>
<keyword evidence="1" id="KW-0472">Membrane</keyword>
<reference evidence="2 3" key="1">
    <citation type="journal article" date="2019" name="Int. J. Syst. Evol. Microbiol.">
        <title>The Global Catalogue of Microorganisms (GCM) 10K type strain sequencing project: providing services to taxonomists for standard genome sequencing and annotation.</title>
        <authorList>
            <consortium name="The Broad Institute Genomics Platform"/>
            <consortium name="The Broad Institute Genome Sequencing Center for Infectious Disease"/>
            <person name="Wu L."/>
            <person name="Ma J."/>
        </authorList>
    </citation>
    <scope>NUCLEOTIDE SEQUENCE [LARGE SCALE GENOMIC DNA]</scope>
    <source>
        <strain evidence="2 3">JCM 16013</strain>
    </source>
</reference>
<keyword evidence="3" id="KW-1185">Reference proteome</keyword>
<proteinExistence type="predicted"/>
<name>A0ABN2T2S7_9ACTN</name>
<evidence type="ECO:0008006" key="4">
    <source>
        <dbReference type="Google" id="ProtNLM"/>
    </source>
</evidence>
<gene>
    <name evidence="2" type="ORF">GCM10009838_71980</name>
</gene>
<evidence type="ECO:0000313" key="3">
    <source>
        <dbReference type="Proteomes" id="UP001499854"/>
    </source>
</evidence>
<comment type="caution">
    <text evidence="2">The sequence shown here is derived from an EMBL/GenBank/DDBJ whole genome shotgun (WGS) entry which is preliminary data.</text>
</comment>
<organism evidence="2 3">
    <name type="scientific">Catenulispora subtropica</name>
    <dbReference type="NCBI Taxonomy" id="450798"/>
    <lineage>
        <taxon>Bacteria</taxon>
        <taxon>Bacillati</taxon>
        <taxon>Actinomycetota</taxon>
        <taxon>Actinomycetes</taxon>
        <taxon>Catenulisporales</taxon>
        <taxon>Catenulisporaceae</taxon>
        <taxon>Catenulispora</taxon>
    </lineage>
</organism>
<feature type="transmembrane region" description="Helical" evidence="1">
    <location>
        <begin position="39"/>
        <end position="63"/>
    </location>
</feature>